<dbReference type="RefSeq" id="WP_020374718.1">
    <property type="nucleotide sequence ID" value="NZ_FWWY01000001.1"/>
</dbReference>
<accession>A0A1W1WM94</accession>
<dbReference type="SFLD" id="SFLDG01141">
    <property type="entry name" value="C2.B.1:_Sucrose_Phosphatase_Li"/>
    <property type="match status" value="1"/>
</dbReference>
<dbReference type="PANTHER" id="PTHR10000:SF8">
    <property type="entry name" value="HAD SUPERFAMILY HYDROLASE-LIKE, TYPE 3"/>
    <property type="match status" value="1"/>
</dbReference>
<dbReference type="InterPro" id="IPR023214">
    <property type="entry name" value="HAD_sf"/>
</dbReference>
<dbReference type="GO" id="GO:0005829">
    <property type="term" value="C:cytosol"/>
    <property type="evidence" value="ECO:0007669"/>
    <property type="project" value="TreeGrafter"/>
</dbReference>
<proteinExistence type="predicted"/>
<dbReference type="InterPro" id="IPR006380">
    <property type="entry name" value="SPP-like_dom"/>
</dbReference>
<dbReference type="EMBL" id="FWWY01000001">
    <property type="protein sequence ID" value="SMC07376.1"/>
    <property type="molecule type" value="Genomic_DNA"/>
</dbReference>
<dbReference type="Proteomes" id="UP000192660">
    <property type="component" value="Unassembled WGS sequence"/>
</dbReference>
<keyword evidence="3" id="KW-1185">Reference proteome</keyword>
<dbReference type="GO" id="GO:0000287">
    <property type="term" value="F:magnesium ion binding"/>
    <property type="evidence" value="ECO:0007669"/>
    <property type="project" value="TreeGrafter"/>
</dbReference>
<dbReference type="GO" id="GO:0016791">
    <property type="term" value="F:phosphatase activity"/>
    <property type="evidence" value="ECO:0007669"/>
    <property type="project" value="TreeGrafter"/>
</dbReference>
<dbReference type="Gene3D" id="3.40.50.1000">
    <property type="entry name" value="HAD superfamily/HAD-like"/>
    <property type="match status" value="1"/>
</dbReference>
<name>A0A1W1WM94_SULTA</name>
<dbReference type="SFLD" id="SFLDS00003">
    <property type="entry name" value="Haloacid_Dehalogenase"/>
    <property type="match status" value="1"/>
</dbReference>
<evidence type="ECO:0000313" key="3">
    <source>
        <dbReference type="Proteomes" id="UP000192660"/>
    </source>
</evidence>
<dbReference type="STRING" id="28034.BFX07_07105"/>
<dbReference type="AlphaFoldDB" id="A0A1W1WM94"/>
<reference evidence="3" key="1">
    <citation type="submission" date="2017-04" db="EMBL/GenBank/DDBJ databases">
        <authorList>
            <person name="Varghese N."/>
            <person name="Submissions S."/>
        </authorList>
    </citation>
    <scope>NUCLEOTIDE SEQUENCE [LARGE SCALE GENOMIC DNA]</scope>
    <source>
        <strain evidence="3">DSM 9293</strain>
    </source>
</reference>
<dbReference type="Gene3D" id="3.90.1070.10">
    <property type="match status" value="1"/>
</dbReference>
<dbReference type="InterPro" id="IPR036412">
    <property type="entry name" value="HAD-like_sf"/>
</dbReference>
<gene>
    <name evidence="2" type="ORF">SAMN00768000_3354</name>
</gene>
<dbReference type="SUPFAM" id="SSF56784">
    <property type="entry name" value="HAD-like"/>
    <property type="match status" value="1"/>
</dbReference>
<feature type="domain" description="Sucrose phosphatase-like" evidence="1">
    <location>
        <begin position="5"/>
        <end position="234"/>
    </location>
</feature>
<sequence>MAAIKRVLATDIDGTLIGHGGEQAVRDYLLAHPELGVIYLTGRTLNNACSIITRYGFPTPLAIATDVGADIYWGPHFEVDEYWAFEQRRHWSPRRLRTALSEVSGVIYRGRSSHWRVAFELQDPSLLPVVKSYLTQHHLTVRMLWHPNESRLDILPCTALKSRALQYILRRIGIKAQNCFVAGDAENDGDMLVNHYPGVLVANGDASVRNCLPEWIVRSRYPGALGVLDGLQQWLEPQRQ</sequence>
<organism evidence="2 3">
    <name type="scientific">Sulfobacillus thermosulfidooxidans (strain DSM 9293 / VKM B-1269 / AT-1)</name>
    <dbReference type="NCBI Taxonomy" id="929705"/>
    <lineage>
        <taxon>Bacteria</taxon>
        <taxon>Bacillati</taxon>
        <taxon>Bacillota</taxon>
        <taxon>Clostridia</taxon>
        <taxon>Eubacteriales</taxon>
        <taxon>Clostridiales Family XVII. Incertae Sedis</taxon>
        <taxon>Sulfobacillus</taxon>
    </lineage>
</organism>
<dbReference type="PANTHER" id="PTHR10000">
    <property type="entry name" value="PHOSPHOSERINE PHOSPHATASE"/>
    <property type="match status" value="1"/>
</dbReference>
<dbReference type="Pfam" id="PF05116">
    <property type="entry name" value="S6PP"/>
    <property type="match status" value="1"/>
</dbReference>
<dbReference type="OrthoDB" id="9810101at2"/>
<dbReference type="SFLD" id="SFLDG01140">
    <property type="entry name" value="C2.B:_Phosphomannomutase_and_P"/>
    <property type="match status" value="1"/>
</dbReference>
<evidence type="ECO:0000259" key="1">
    <source>
        <dbReference type="Pfam" id="PF05116"/>
    </source>
</evidence>
<protein>
    <recommendedName>
        <fullName evidence="1">Sucrose phosphatase-like domain-containing protein</fullName>
    </recommendedName>
</protein>
<evidence type="ECO:0000313" key="2">
    <source>
        <dbReference type="EMBL" id="SMC07376.1"/>
    </source>
</evidence>